<dbReference type="EMBL" id="KL142413">
    <property type="protein sequence ID" value="KDR67624.1"/>
    <property type="molecule type" value="Genomic_DNA"/>
</dbReference>
<evidence type="ECO:0000313" key="1">
    <source>
        <dbReference type="EMBL" id="KDR67624.1"/>
    </source>
</evidence>
<dbReference type="InterPro" id="IPR011009">
    <property type="entry name" value="Kinase-like_dom_sf"/>
</dbReference>
<sequence>MASIGEQLGNLDDDFFKKVVPWPPALPALDCIFSARIRTTIPSLHDAAVGSIWPDGYNVAKHGGGVLVAKFKHRSAGHNAIAEVELTAYVARADVKFYAHIAIVHQYRLVTLTPALSCIPSASDGRDRKALYRAFAVASVLQIQITARRFPPVTRLRKWGSLTEYLSFQILGFHPDRQNYRLLFLAETTGPEKQTIVVKFAREYSLELHAFCAQRGYAPRILGFERLPGWRNAIATEHVASGVTITSSSGLDTHRNMWTKELLELVDDYHAEGLVHGDLRDVNVIYNNQNVMLLDFDWGDQDGQVRQSDPEEDTCEAYEADMSTMPLSASPYKGTIRPPPPPHTISSSSTYYIRSFESGFFETNACAGIGFSPLVQDLANGMTNSYSDLAMTKN</sequence>
<dbReference type="Proteomes" id="UP000027222">
    <property type="component" value="Unassembled WGS sequence"/>
</dbReference>
<dbReference type="SUPFAM" id="SSF56112">
    <property type="entry name" value="Protein kinase-like (PK-like)"/>
    <property type="match status" value="1"/>
</dbReference>
<reference evidence="2" key="1">
    <citation type="journal article" date="2014" name="Proc. Natl. Acad. Sci. U.S.A.">
        <title>Extensive sampling of basidiomycete genomes demonstrates inadequacy of the white-rot/brown-rot paradigm for wood decay fungi.</title>
        <authorList>
            <person name="Riley R."/>
            <person name="Salamov A.A."/>
            <person name="Brown D.W."/>
            <person name="Nagy L.G."/>
            <person name="Floudas D."/>
            <person name="Held B.W."/>
            <person name="Levasseur A."/>
            <person name="Lombard V."/>
            <person name="Morin E."/>
            <person name="Otillar R."/>
            <person name="Lindquist E.A."/>
            <person name="Sun H."/>
            <person name="LaButti K.M."/>
            <person name="Schmutz J."/>
            <person name="Jabbour D."/>
            <person name="Luo H."/>
            <person name="Baker S.E."/>
            <person name="Pisabarro A.G."/>
            <person name="Walton J.D."/>
            <person name="Blanchette R.A."/>
            <person name="Henrissat B."/>
            <person name="Martin F."/>
            <person name="Cullen D."/>
            <person name="Hibbett D.S."/>
            <person name="Grigoriev I.V."/>
        </authorList>
    </citation>
    <scope>NUCLEOTIDE SEQUENCE [LARGE SCALE GENOMIC DNA]</scope>
    <source>
        <strain evidence="2">CBS 339.88</strain>
    </source>
</reference>
<dbReference type="HOGENOM" id="CLU_700289_0_0_1"/>
<gene>
    <name evidence="1" type="ORF">GALMADRAFT_146913</name>
</gene>
<dbReference type="Gene3D" id="1.10.510.10">
    <property type="entry name" value="Transferase(Phosphotransferase) domain 1"/>
    <property type="match status" value="1"/>
</dbReference>
<keyword evidence="2" id="KW-1185">Reference proteome</keyword>
<dbReference type="OrthoDB" id="3261131at2759"/>
<dbReference type="AlphaFoldDB" id="A0A067SIS5"/>
<evidence type="ECO:0008006" key="3">
    <source>
        <dbReference type="Google" id="ProtNLM"/>
    </source>
</evidence>
<organism evidence="1 2">
    <name type="scientific">Galerina marginata (strain CBS 339.88)</name>
    <dbReference type="NCBI Taxonomy" id="685588"/>
    <lineage>
        <taxon>Eukaryota</taxon>
        <taxon>Fungi</taxon>
        <taxon>Dikarya</taxon>
        <taxon>Basidiomycota</taxon>
        <taxon>Agaricomycotina</taxon>
        <taxon>Agaricomycetes</taxon>
        <taxon>Agaricomycetidae</taxon>
        <taxon>Agaricales</taxon>
        <taxon>Agaricineae</taxon>
        <taxon>Strophariaceae</taxon>
        <taxon>Galerina</taxon>
    </lineage>
</organism>
<accession>A0A067SIS5</accession>
<name>A0A067SIS5_GALM3</name>
<proteinExistence type="predicted"/>
<evidence type="ECO:0000313" key="2">
    <source>
        <dbReference type="Proteomes" id="UP000027222"/>
    </source>
</evidence>
<protein>
    <recommendedName>
        <fullName evidence="3">Protein kinase domain-containing protein</fullName>
    </recommendedName>
</protein>